<dbReference type="InterPro" id="IPR029753">
    <property type="entry name" value="D-isomer_DH_CS"/>
</dbReference>
<gene>
    <name evidence="7" type="primary">FDH1</name>
    <name evidence="7" type="ORF">MVES_003328</name>
</gene>
<dbReference type="PANTHER" id="PTHR42938:SF9">
    <property type="entry name" value="FORMATE DEHYDROGENASE 1"/>
    <property type="match status" value="1"/>
</dbReference>
<dbReference type="HAMAP" id="MF_03210">
    <property type="entry name" value="Formate_dehydrogenase"/>
    <property type="match status" value="1"/>
</dbReference>
<dbReference type="NCBIfam" id="NF005750">
    <property type="entry name" value="PRK07574.1"/>
    <property type="match status" value="1"/>
</dbReference>
<reference evidence="7 8" key="1">
    <citation type="submission" date="2017-10" db="EMBL/GenBank/DDBJ databases">
        <title>A novel species of cold-tolerant Malassezia isolated from bats.</title>
        <authorList>
            <person name="Lorch J.M."/>
            <person name="Palmer J.M."/>
            <person name="Vanderwolf K.J."/>
            <person name="Schmidt K.Z."/>
            <person name="Verant M.L."/>
            <person name="Weller T.J."/>
            <person name="Blehert D.S."/>
        </authorList>
    </citation>
    <scope>NUCLEOTIDE SEQUENCE [LARGE SCALE GENOMIC DNA]</scope>
    <source>
        <strain evidence="7 8">NWHC:44797-103</strain>
    </source>
</reference>
<dbReference type="GO" id="GO:0051287">
    <property type="term" value="F:NAD binding"/>
    <property type="evidence" value="ECO:0007669"/>
    <property type="project" value="InterPro"/>
</dbReference>
<comment type="similarity">
    <text evidence="5">Belongs to the D-isomer specific 2-hydroxyacid dehydrogenase family. FDH subfamily.</text>
</comment>
<feature type="binding site" evidence="5">
    <location>
        <begin position="201"/>
        <end position="202"/>
    </location>
    <ligand>
        <name>NAD(+)</name>
        <dbReference type="ChEBI" id="CHEBI:57540"/>
    </ligand>
</feature>
<comment type="subcellular location">
    <subcellularLocation>
        <location evidence="5">Cytoplasm</location>
    </subcellularLocation>
</comment>
<evidence type="ECO:0000313" key="8">
    <source>
        <dbReference type="Proteomes" id="UP000232875"/>
    </source>
</evidence>
<dbReference type="PROSITE" id="PS00065">
    <property type="entry name" value="D_2_HYDROXYACID_DH_1"/>
    <property type="match status" value="1"/>
</dbReference>
<feature type="binding site" evidence="5">
    <location>
        <position position="309"/>
    </location>
    <ligand>
        <name>NAD(+)</name>
        <dbReference type="ChEBI" id="CHEBI:57540"/>
    </ligand>
</feature>
<evidence type="ECO:0000256" key="2">
    <source>
        <dbReference type="ARBA" id="ARBA00013128"/>
    </source>
</evidence>
<dbReference type="Pfam" id="PF02826">
    <property type="entry name" value="2-Hacid_dh_C"/>
    <property type="match status" value="1"/>
</dbReference>
<dbReference type="GO" id="GO:0042183">
    <property type="term" value="P:formate catabolic process"/>
    <property type="evidence" value="ECO:0007669"/>
    <property type="project" value="UniProtKB-UniRule"/>
</dbReference>
<feature type="binding site" evidence="5">
    <location>
        <position position="145"/>
    </location>
    <ligand>
        <name>substrate</name>
    </ligand>
</feature>
<keyword evidence="3 5" id="KW-0560">Oxidoreductase</keyword>
<evidence type="ECO:0000259" key="6">
    <source>
        <dbReference type="Pfam" id="PF02826"/>
    </source>
</evidence>
<keyword evidence="5" id="KW-0963">Cytoplasm</keyword>
<comment type="subunit">
    <text evidence="5">Homodimer.</text>
</comment>
<dbReference type="InterPro" id="IPR006140">
    <property type="entry name" value="D-isomer_DH_NAD-bd"/>
</dbReference>
<feature type="binding site" evidence="5">
    <location>
        <position position="283"/>
    </location>
    <ligand>
        <name>NAD(+)</name>
        <dbReference type="ChEBI" id="CHEBI:57540"/>
    </ligand>
</feature>
<dbReference type="GO" id="GO:0016616">
    <property type="term" value="F:oxidoreductase activity, acting on the CH-OH group of donors, NAD or NADP as acceptor"/>
    <property type="evidence" value="ECO:0007669"/>
    <property type="project" value="InterPro"/>
</dbReference>
<feature type="site" description="Important for catalytic activity" evidence="5">
    <location>
        <position position="342"/>
    </location>
</feature>
<comment type="caution">
    <text evidence="5">Lacks conserved residue(s) required for the propagation of feature annotation.</text>
</comment>
<dbReference type="SUPFAM" id="SSF51735">
    <property type="entry name" value="NAD(P)-binding Rossmann-fold domains"/>
    <property type="match status" value="1"/>
</dbReference>
<sequence>MFKLTSTALSRVAQQARVRTFATTARTSDKVLAVLYDGGEAAKRQPKLLACTENELGFRKWLEDSGHELVVTSDKEGPNSTFVKELATADILITTPFHPAYLTAELIEKAPKLKYCVTAGVGSDHIDLEAANKRKLGVYEVTGSNVTSVAEHAVMTMLVLVRNFVPAHYQYTTQKGWNVADIAQNSYDIQDKVVGTVGIGRIGRLILQRLRPFGMKDMLYYDYNKLDQETETALGCRYVDSIEKLVSQCDIVTLNVPLYEGTKGIFNKELISKMKPGAWLINTARGALTVKEDIAAALESGQLNGYGGDVSYPQPAPAEYPWRTMVNTWNPKEGGGNAMTPHISGTSLDAQLRYAAGTKQILDNIWSGRPQLDKDIIVENGKYVSPAYGQHH</sequence>
<dbReference type="EMBL" id="KZ454993">
    <property type="protein sequence ID" value="PKI82897.1"/>
    <property type="molecule type" value="Genomic_DNA"/>
</dbReference>
<evidence type="ECO:0000256" key="3">
    <source>
        <dbReference type="ARBA" id="ARBA00023002"/>
    </source>
</evidence>
<dbReference type="EC" id="1.17.1.9" evidence="2 5"/>
<keyword evidence="4 5" id="KW-0520">NAD</keyword>
<dbReference type="PROSITE" id="PS00671">
    <property type="entry name" value="D_2_HYDROXYACID_DH_3"/>
    <property type="match status" value="1"/>
</dbReference>
<comment type="catalytic activity">
    <reaction evidence="1 5">
        <text>formate + NAD(+) = CO2 + NADH</text>
        <dbReference type="Rhea" id="RHEA:15985"/>
        <dbReference type="ChEBI" id="CHEBI:15740"/>
        <dbReference type="ChEBI" id="CHEBI:16526"/>
        <dbReference type="ChEBI" id="CHEBI:57540"/>
        <dbReference type="ChEBI" id="CHEBI:57945"/>
        <dbReference type="EC" id="1.17.1.9"/>
    </reaction>
</comment>
<dbReference type="GO" id="GO:0005829">
    <property type="term" value="C:cytosol"/>
    <property type="evidence" value="ECO:0007669"/>
    <property type="project" value="TreeGrafter"/>
</dbReference>
<feature type="binding site" evidence="5">
    <location>
        <begin position="257"/>
        <end position="261"/>
    </location>
    <ligand>
        <name>NAD(+)</name>
        <dbReference type="ChEBI" id="CHEBI:57540"/>
    </ligand>
</feature>
<dbReference type="Gene3D" id="3.40.50.720">
    <property type="entry name" value="NAD(P)-binding Rossmann-like Domain"/>
    <property type="match status" value="2"/>
</dbReference>
<dbReference type="FunFam" id="3.40.50.720:FF:000057">
    <property type="entry name" value="Formate dehydrogenase"/>
    <property type="match status" value="1"/>
</dbReference>
<dbReference type="PANTHER" id="PTHR42938">
    <property type="entry name" value="FORMATE DEHYDROGENASE 1"/>
    <property type="match status" value="1"/>
</dbReference>
<evidence type="ECO:0000256" key="1">
    <source>
        <dbReference type="ARBA" id="ARBA00000455"/>
    </source>
</evidence>
<evidence type="ECO:0000256" key="4">
    <source>
        <dbReference type="ARBA" id="ARBA00023027"/>
    </source>
</evidence>
<organism evidence="7 8">
    <name type="scientific">Malassezia vespertilionis</name>
    <dbReference type="NCBI Taxonomy" id="2020962"/>
    <lineage>
        <taxon>Eukaryota</taxon>
        <taxon>Fungi</taxon>
        <taxon>Dikarya</taxon>
        <taxon>Basidiomycota</taxon>
        <taxon>Ustilaginomycotina</taxon>
        <taxon>Malasseziomycetes</taxon>
        <taxon>Malasseziales</taxon>
        <taxon>Malasseziaceae</taxon>
        <taxon>Malassezia</taxon>
    </lineage>
</organism>
<feature type="binding site" evidence="5">
    <location>
        <position position="222"/>
    </location>
    <ligand>
        <name>NAD(+)</name>
        <dbReference type="ChEBI" id="CHEBI:57540"/>
    </ligand>
</feature>
<feature type="binding site" evidence="5">
    <location>
        <position position="121"/>
    </location>
    <ligand>
        <name>substrate</name>
    </ligand>
</feature>
<feature type="domain" description="D-isomer specific 2-hydroxyacid dehydrogenase NAD-binding" evidence="6">
    <location>
        <begin position="154"/>
        <end position="343"/>
    </location>
</feature>
<dbReference type="Proteomes" id="UP000232875">
    <property type="component" value="Unassembled WGS sequence"/>
</dbReference>
<keyword evidence="8" id="KW-1185">Reference proteome</keyword>
<evidence type="ECO:0000256" key="5">
    <source>
        <dbReference type="HAMAP-Rule" id="MF_03210"/>
    </source>
</evidence>
<feature type="site" description="Important for catalytic activity" evidence="5">
    <location>
        <position position="285"/>
    </location>
</feature>
<name>A0A2N1J8L0_9BASI</name>
<feature type="binding site" evidence="5">
    <location>
        <begin position="342"/>
        <end position="345"/>
    </location>
    <ligand>
        <name>NAD(+)</name>
        <dbReference type="ChEBI" id="CHEBI:57540"/>
    </ligand>
</feature>
<dbReference type="InterPro" id="IPR036291">
    <property type="entry name" value="NAD(P)-bd_dom_sf"/>
</dbReference>
<protein>
    <recommendedName>
        <fullName evidence="2 5">Formate dehydrogenase</fullName>
        <shortName evidence="5">FDH</shortName>
        <ecNumber evidence="2 5">1.17.1.9</ecNumber>
    </recommendedName>
    <alternativeName>
        <fullName evidence="5">NAD-dependent formate dehydrogenase</fullName>
    </alternativeName>
</protein>
<evidence type="ECO:0000313" key="7">
    <source>
        <dbReference type="EMBL" id="PKI82897.1"/>
    </source>
</evidence>
<dbReference type="InterPro" id="IPR029752">
    <property type="entry name" value="D-isomer_DH_CS1"/>
</dbReference>
<dbReference type="InterPro" id="IPR033689">
    <property type="entry name" value="FDH_NAD-dep"/>
</dbReference>
<dbReference type="AlphaFoldDB" id="A0A2N1J8L0"/>
<comment type="function">
    <text evidence="5">Catalyzes the NAD(+)-dependent oxidation of formate to carbon dioxide. Formate oxidation is the final step in the methanol oxidation pathway in methylotrophic microorganisms. Has a role in the detoxification of exogenous formate in non-methylotrophic organisms.</text>
</comment>
<proteinExistence type="inferred from homology"/>
<dbReference type="SUPFAM" id="SSF52283">
    <property type="entry name" value="Formate/glycerate dehydrogenase catalytic domain-like"/>
    <property type="match status" value="1"/>
</dbReference>
<dbReference type="OrthoDB" id="418179at2759"/>
<accession>A0A2N1J8L0</accession>
<dbReference type="PROSITE" id="PS00670">
    <property type="entry name" value="D_2_HYDROXYACID_DH_2"/>
    <property type="match status" value="1"/>
</dbReference>
<dbReference type="GO" id="GO:0008863">
    <property type="term" value="F:formate dehydrogenase (NAD+) activity"/>
    <property type="evidence" value="ECO:0007669"/>
    <property type="project" value="UniProtKB-UniRule"/>
</dbReference>
<dbReference type="STRING" id="2020962.A0A2N1J8L0"/>